<dbReference type="InterPro" id="IPR004843">
    <property type="entry name" value="Calcineurin-like_PHP"/>
</dbReference>
<sequence length="1077" mass="119383">MHRTPCHFVQTMSRGITGVRLQILVCPATSSHILSFSALRHLPEALEDLNHLTTIAPLSQVIKERLKMCEDAISEMALIERFKKKGFLENEMLDWRTIPNPTGYTGPTLEEDDIVTDDFVRKVIDFGERFLSANNPSHQRTCYPKRLVLQLLERTTAQLRQEPAFLDLVNPHTLSLSRSHSHFSPAPLSPGRPNDIFLPLLASDCARELPPSPVIVPFSSGAIQSPTTLQSPPALVSYSSFSQSQHFIPKPSPAQSPSMSELHGDRRPTQSLPAFPIESPGLLPTIQSLSVTPDTQTGDKEDDLTTSDSSSDPLSTSTDETSDDLRGDTQPLTPDSQTEPSMRPSLTPNEAALFRLSRFDKTLAEDLKTMDLLMNPIILVAHPITFEMPDLAIGIDDRNTLVDVDDLRASNDSETVMSDSVSPDGRTSASIIQNLGTQSLTTRNTPLLISQLPSSALDSIQRNRDTAPDGTTWIESVFDMDSELKRECVLCNCGSFDFKSWDKWYRSLLRKARRRKKEKQRPQTPPSALITPSRQYFPHSPHPSLTPTDSRSIAIALSGHASPRVLDQPESDARSSFGSLQPVLSQQKSPHPTPVFITSQSFSKLETPLQPHRQASFPSTAIGSLLNPQTPPFHSIHSPTVVPLTHPTALRSNGEVDDIRLVQSTSLSQSSLSLPEHTPTDTFRTANQTISFAHRSTSTTPTNKQHHLSTPNWKVTVIGDIHGCFFDLLEILKHSGSPSSDHLFVFLGDFVDRGPSGVEVLVVLLSLKLANPNSVFLLRGNHESAEVNMYEFIPEVKKKYQVGTYLEFLRLYAAMPICALLDGKILCVHGGLPPPPSFWLPEENMDDGMVWTEKGYHYPGGSGEGNEGGIETPDLATLPLYYRNPAEIFELQPRLSLQDFSTFRPSDRRITQSQPTPSHLSSTILLKEMRNLKKTTTYAGNSLASILLWSDPEDRNGLTRSERGTGFKFGPDVTNVFLDETGLEMVIRAHEKKSTGFAIQTRTQSRLLTLDCAPSLNKDLTRVRGAWCQVVFDGGREGDVKVAKGTMGQIVRKPQFYVRIVQFKPVQPSGKKEKEGR</sequence>
<evidence type="ECO:0000313" key="7">
    <source>
        <dbReference type="EMBL" id="KAK2946212.1"/>
    </source>
</evidence>
<name>A0ABQ9X5N1_9EUKA</name>
<accession>A0ABQ9X5N1</accession>
<gene>
    <name evidence="7" type="ORF">BLNAU_18888</name>
</gene>
<comment type="cofactor">
    <cofactor evidence="1">
        <name>Mn(2+)</name>
        <dbReference type="ChEBI" id="CHEBI:29035"/>
    </cofactor>
</comment>
<proteinExistence type="inferred from homology"/>
<feature type="compositionally biased region" description="Polar residues" evidence="5">
    <location>
        <begin position="330"/>
        <end position="346"/>
    </location>
</feature>
<dbReference type="Proteomes" id="UP001281761">
    <property type="component" value="Unassembled WGS sequence"/>
</dbReference>
<dbReference type="Gene3D" id="3.60.21.10">
    <property type="match status" value="1"/>
</dbReference>
<feature type="compositionally biased region" description="Polar residues" evidence="5">
    <location>
        <begin position="574"/>
        <end position="592"/>
    </location>
</feature>
<evidence type="ECO:0000256" key="5">
    <source>
        <dbReference type="SAM" id="MobiDB-lite"/>
    </source>
</evidence>
<dbReference type="InterPro" id="IPR051134">
    <property type="entry name" value="PPP_phosphatase"/>
</dbReference>
<comment type="similarity">
    <text evidence="4">Belongs to the PPP phosphatase family.</text>
</comment>
<evidence type="ECO:0000256" key="3">
    <source>
        <dbReference type="ARBA" id="ARBA00023211"/>
    </source>
</evidence>
<dbReference type="SUPFAM" id="SSF56300">
    <property type="entry name" value="Metallo-dependent phosphatases"/>
    <property type="match status" value="1"/>
</dbReference>
<feature type="region of interest" description="Disordered" evidence="5">
    <location>
        <begin position="512"/>
        <end position="549"/>
    </location>
</feature>
<dbReference type="GO" id="GO:0004722">
    <property type="term" value="F:protein serine/threonine phosphatase activity"/>
    <property type="evidence" value="ECO:0007669"/>
    <property type="project" value="UniProtKB-EC"/>
</dbReference>
<organism evidence="7 8">
    <name type="scientific">Blattamonas nauphoetae</name>
    <dbReference type="NCBI Taxonomy" id="2049346"/>
    <lineage>
        <taxon>Eukaryota</taxon>
        <taxon>Metamonada</taxon>
        <taxon>Preaxostyla</taxon>
        <taxon>Oxymonadida</taxon>
        <taxon>Blattamonas</taxon>
    </lineage>
</organism>
<reference evidence="7 8" key="1">
    <citation type="journal article" date="2022" name="bioRxiv">
        <title>Genomics of Preaxostyla Flagellates Illuminates Evolutionary Transitions and the Path Towards Mitochondrial Loss.</title>
        <authorList>
            <person name="Novak L.V.F."/>
            <person name="Treitli S.C."/>
            <person name="Pyrih J."/>
            <person name="Halakuc P."/>
            <person name="Pipaliya S.V."/>
            <person name="Vacek V."/>
            <person name="Brzon O."/>
            <person name="Soukal P."/>
            <person name="Eme L."/>
            <person name="Dacks J.B."/>
            <person name="Karnkowska A."/>
            <person name="Elias M."/>
            <person name="Hampl V."/>
        </authorList>
    </citation>
    <scope>NUCLEOTIDE SEQUENCE [LARGE SCALE GENOMIC DNA]</scope>
    <source>
        <strain evidence="7">NAU3</strain>
        <tissue evidence="7">Gut</tissue>
    </source>
</reference>
<comment type="catalytic activity">
    <reaction evidence="4">
        <text>O-phospho-L-threonyl-[protein] + H2O = L-threonyl-[protein] + phosphate</text>
        <dbReference type="Rhea" id="RHEA:47004"/>
        <dbReference type="Rhea" id="RHEA-COMP:11060"/>
        <dbReference type="Rhea" id="RHEA-COMP:11605"/>
        <dbReference type="ChEBI" id="CHEBI:15377"/>
        <dbReference type="ChEBI" id="CHEBI:30013"/>
        <dbReference type="ChEBI" id="CHEBI:43474"/>
        <dbReference type="ChEBI" id="CHEBI:61977"/>
        <dbReference type="EC" id="3.1.3.16"/>
    </reaction>
</comment>
<comment type="caution">
    <text evidence="7">The sequence shown here is derived from an EMBL/GenBank/DDBJ whole genome shotgun (WGS) entry which is preliminary data.</text>
</comment>
<evidence type="ECO:0000256" key="1">
    <source>
        <dbReference type="ARBA" id="ARBA00001936"/>
    </source>
</evidence>
<dbReference type="EMBL" id="JARBJD010000234">
    <property type="protein sequence ID" value="KAK2946212.1"/>
    <property type="molecule type" value="Genomic_DNA"/>
</dbReference>
<dbReference type="PANTHER" id="PTHR45668:SF9">
    <property type="entry name" value="SERINE_THREONINE-PROTEIN PHOSPHATASE 7"/>
    <property type="match status" value="1"/>
</dbReference>
<feature type="compositionally biased region" description="Low complexity" evidence="5">
    <location>
        <begin position="306"/>
        <end position="319"/>
    </location>
</feature>
<evidence type="ECO:0000259" key="6">
    <source>
        <dbReference type="PROSITE" id="PS00125"/>
    </source>
</evidence>
<dbReference type="PRINTS" id="PR00114">
    <property type="entry name" value="STPHPHTASE"/>
</dbReference>
<feature type="region of interest" description="Disordered" evidence="5">
    <location>
        <begin position="564"/>
        <end position="592"/>
    </location>
</feature>
<dbReference type="PROSITE" id="PS00125">
    <property type="entry name" value="SER_THR_PHOSPHATASE"/>
    <property type="match status" value="1"/>
</dbReference>
<feature type="compositionally biased region" description="Polar residues" evidence="5">
    <location>
        <begin position="285"/>
        <end position="296"/>
    </location>
</feature>
<dbReference type="InterPro" id="IPR006186">
    <property type="entry name" value="Ser/Thr-sp_prot-phosphatase"/>
</dbReference>
<keyword evidence="8" id="KW-1185">Reference proteome</keyword>
<keyword evidence="4 7" id="KW-0378">Hydrolase</keyword>
<feature type="region of interest" description="Disordered" evidence="5">
    <location>
        <begin position="244"/>
        <end position="346"/>
    </location>
</feature>
<dbReference type="InterPro" id="IPR029052">
    <property type="entry name" value="Metallo-depent_PP-like"/>
</dbReference>
<evidence type="ECO:0000256" key="2">
    <source>
        <dbReference type="ARBA" id="ARBA00022723"/>
    </source>
</evidence>
<dbReference type="Pfam" id="PF00149">
    <property type="entry name" value="Metallophos"/>
    <property type="match status" value="1"/>
</dbReference>
<protein>
    <recommendedName>
        <fullName evidence="4">Serine/threonine-protein phosphatase</fullName>
        <ecNumber evidence="4">3.1.3.16</ecNumber>
    </recommendedName>
</protein>
<dbReference type="CDD" id="cd00144">
    <property type="entry name" value="MPP_PPP_family"/>
    <property type="match status" value="1"/>
</dbReference>
<keyword evidence="3" id="KW-0464">Manganese</keyword>
<dbReference type="PANTHER" id="PTHR45668">
    <property type="entry name" value="SERINE/THREONINE-PROTEIN PHOSPHATASE 5-RELATED"/>
    <property type="match status" value="1"/>
</dbReference>
<keyword evidence="2" id="KW-0479">Metal-binding</keyword>
<evidence type="ECO:0000256" key="4">
    <source>
        <dbReference type="RuleBase" id="RU004273"/>
    </source>
</evidence>
<evidence type="ECO:0000313" key="8">
    <source>
        <dbReference type="Proteomes" id="UP001281761"/>
    </source>
</evidence>
<dbReference type="SMART" id="SM00156">
    <property type="entry name" value="PP2Ac"/>
    <property type="match status" value="1"/>
</dbReference>
<feature type="domain" description="Serine/threonine specific protein phosphatases" evidence="6">
    <location>
        <begin position="778"/>
        <end position="783"/>
    </location>
</feature>
<dbReference type="EC" id="3.1.3.16" evidence="4"/>